<evidence type="ECO:0000256" key="5">
    <source>
        <dbReference type="ARBA" id="ARBA00022660"/>
    </source>
</evidence>
<dbReference type="Gene3D" id="3.30.160.190">
    <property type="entry name" value="atu1810 like domain"/>
    <property type="match status" value="1"/>
</dbReference>
<keyword evidence="7 11" id="KW-0809">Transit peptide</keyword>
<comment type="function">
    <text evidence="1 11">Accessory subunit of the mitochondrial membrane respiratory chain NADH dehydrogenase (Complex I), that is believed not to be involved in catalysis. Complex I functions in the transfer of electrons from NADH to the respiratory chain. The immediate electron acceptor for the enzyme is believed to be ubiquinone.</text>
</comment>
<evidence type="ECO:0000256" key="4">
    <source>
        <dbReference type="ARBA" id="ARBA00022448"/>
    </source>
</evidence>
<comment type="caution">
    <text evidence="12">The sequence shown here is derived from an EMBL/GenBank/DDBJ whole genome shotgun (WGS) entry which is preliminary data.</text>
</comment>
<evidence type="ECO:0000313" key="13">
    <source>
        <dbReference type="Proteomes" id="UP001445076"/>
    </source>
</evidence>
<gene>
    <name evidence="12" type="ORF">OTU49_017200</name>
</gene>
<proteinExistence type="inferred from homology"/>
<dbReference type="InterPro" id="IPR038532">
    <property type="entry name" value="NDUFS4-like_sf"/>
</dbReference>
<dbReference type="PANTHER" id="PTHR12219">
    <property type="entry name" value="NADH-UBIQUINONE OXIDOREDUCTASE"/>
    <property type="match status" value="1"/>
</dbReference>
<dbReference type="Pfam" id="PF04800">
    <property type="entry name" value="NDUS4"/>
    <property type="match status" value="1"/>
</dbReference>
<sequence length="188" mass="21176">MAQPGAATRLLSQLSRVVLTPGRGVSTSAARCVDDLTLKQVEPQDTRKSLLSSEEVQHQKALAGYITVDTPDDITHLTGVPEEHIKTRRVLIKKPSKNTMQSGTSNIHKWYITFDQRERWENPLMGWASTADPLSNTVVDFSSREAAIAFCEKNGWQWSTEEPPVKPPRVKNYGANFAWNKRTRRSTK</sequence>
<keyword evidence="6 11" id="KW-0999">Mitochondrion inner membrane</keyword>
<evidence type="ECO:0000256" key="10">
    <source>
        <dbReference type="ARBA" id="ARBA00023136"/>
    </source>
</evidence>
<reference evidence="12 13" key="1">
    <citation type="journal article" date="2024" name="BMC Genomics">
        <title>Genome assembly of redclaw crayfish (Cherax quadricarinatus) provides insights into its immune adaptation and hypoxia tolerance.</title>
        <authorList>
            <person name="Liu Z."/>
            <person name="Zheng J."/>
            <person name="Li H."/>
            <person name="Fang K."/>
            <person name="Wang S."/>
            <person name="He J."/>
            <person name="Zhou D."/>
            <person name="Weng S."/>
            <person name="Chi M."/>
            <person name="Gu Z."/>
            <person name="He J."/>
            <person name="Li F."/>
            <person name="Wang M."/>
        </authorList>
    </citation>
    <scope>NUCLEOTIDE SEQUENCE [LARGE SCALE GENOMIC DNA]</scope>
    <source>
        <strain evidence="12">ZL_2023a</strain>
    </source>
</reference>
<comment type="subcellular location">
    <subcellularLocation>
        <location evidence="11">Mitochondrion inner membrane</location>
        <topology evidence="11">Peripheral membrane protein</topology>
        <orientation evidence="11">Matrix side</orientation>
    </subcellularLocation>
</comment>
<evidence type="ECO:0000256" key="2">
    <source>
        <dbReference type="ARBA" id="ARBA00005882"/>
    </source>
</evidence>
<evidence type="ECO:0000256" key="8">
    <source>
        <dbReference type="ARBA" id="ARBA00022982"/>
    </source>
</evidence>
<evidence type="ECO:0000256" key="9">
    <source>
        <dbReference type="ARBA" id="ARBA00023128"/>
    </source>
</evidence>
<organism evidence="12 13">
    <name type="scientific">Cherax quadricarinatus</name>
    <name type="common">Australian red claw crayfish</name>
    <dbReference type="NCBI Taxonomy" id="27406"/>
    <lineage>
        <taxon>Eukaryota</taxon>
        <taxon>Metazoa</taxon>
        <taxon>Ecdysozoa</taxon>
        <taxon>Arthropoda</taxon>
        <taxon>Crustacea</taxon>
        <taxon>Multicrustacea</taxon>
        <taxon>Malacostraca</taxon>
        <taxon>Eumalacostraca</taxon>
        <taxon>Eucarida</taxon>
        <taxon>Decapoda</taxon>
        <taxon>Pleocyemata</taxon>
        <taxon>Astacidea</taxon>
        <taxon>Parastacoidea</taxon>
        <taxon>Parastacidae</taxon>
        <taxon>Cherax</taxon>
    </lineage>
</organism>
<keyword evidence="10 11" id="KW-0472">Membrane</keyword>
<accession>A0AAW0XSL5</accession>
<evidence type="ECO:0000256" key="11">
    <source>
        <dbReference type="RuleBase" id="RU367010"/>
    </source>
</evidence>
<dbReference type="EMBL" id="JARKIK010000018">
    <property type="protein sequence ID" value="KAK8745955.1"/>
    <property type="molecule type" value="Genomic_DNA"/>
</dbReference>
<keyword evidence="13" id="KW-1185">Reference proteome</keyword>
<dbReference type="InterPro" id="IPR006885">
    <property type="entry name" value="NADH_UbQ_FeS_4_mit-like"/>
</dbReference>
<dbReference type="PANTHER" id="PTHR12219:SF8">
    <property type="entry name" value="NADH DEHYDROGENASE [UBIQUINONE] IRON-SULFUR PROTEIN 4, MITOCHONDRIAL"/>
    <property type="match status" value="1"/>
</dbReference>
<keyword evidence="5 11" id="KW-0679">Respiratory chain</keyword>
<comment type="similarity">
    <text evidence="2 11">Belongs to the complex I NDUFS4 subunit family.</text>
</comment>
<keyword evidence="9 11" id="KW-0496">Mitochondrion</keyword>
<dbReference type="GO" id="GO:0005743">
    <property type="term" value="C:mitochondrial inner membrane"/>
    <property type="evidence" value="ECO:0007669"/>
    <property type="project" value="UniProtKB-SubCell"/>
</dbReference>
<keyword evidence="4 11" id="KW-0813">Transport</keyword>
<protein>
    <recommendedName>
        <fullName evidence="3 11">NADH dehydrogenase [ubiquinone] iron-sulfur protein 4, mitochondrial</fullName>
    </recommendedName>
</protein>
<dbReference type="Proteomes" id="UP001445076">
    <property type="component" value="Unassembled WGS sequence"/>
</dbReference>
<evidence type="ECO:0000313" key="12">
    <source>
        <dbReference type="EMBL" id="KAK8745955.1"/>
    </source>
</evidence>
<evidence type="ECO:0000256" key="1">
    <source>
        <dbReference type="ARBA" id="ARBA00003195"/>
    </source>
</evidence>
<keyword evidence="8 11" id="KW-0249">Electron transport</keyword>
<evidence type="ECO:0000256" key="3">
    <source>
        <dbReference type="ARBA" id="ARBA00015796"/>
    </source>
</evidence>
<evidence type="ECO:0000256" key="6">
    <source>
        <dbReference type="ARBA" id="ARBA00022792"/>
    </source>
</evidence>
<dbReference type="FunFam" id="3.30.160.190:FF:000001">
    <property type="entry name" value="NADH-ubiquinone oxidoreductase 21 kDa subunit mitochondrial"/>
    <property type="match status" value="1"/>
</dbReference>
<evidence type="ECO:0000256" key="7">
    <source>
        <dbReference type="ARBA" id="ARBA00022946"/>
    </source>
</evidence>
<name>A0AAW0XSL5_CHEQU</name>
<dbReference type="AlphaFoldDB" id="A0AAW0XSL5"/>
<dbReference type="GO" id="GO:0022900">
    <property type="term" value="P:electron transport chain"/>
    <property type="evidence" value="ECO:0007669"/>
    <property type="project" value="InterPro"/>
</dbReference>